<evidence type="ECO:0000313" key="2">
    <source>
        <dbReference type="Proteomes" id="UP000658258"/>
    </source>
</evidence>
<gene>
    <name evidence="1" type="ORF">GCM10011340_07520</name>
</gene>
<organism evidence="1 2">
    <name type="scientific">Roseivirga thermotolerans</name>
    <dbReference type="NCBI Taxonomy" id="1758176"/>
    <lineage>
        <taxon>Bacteria</taxon>
        <taxon>Pseudomonadati</taxon>
        <taxon>Bacteroidota</taxon>
        <taxon>Cytophagia</taxon>
        <taxon>Cytophagales</taxon>
        <taxon>Roseivirgaceae</taxon>
        <taxon>Roseivirga</taxon>
    </lineage>
</organism>
<comment type="caution">
    <text evidence="1">The sequence shown here is derived from an EMBL/GenBank/DDBJ whole genome shotgun (WGS) entry which is preliminary data.</text>
</comment>
<sequence length="63" mass="7257">MGLVGAGFISFARWADYKQKPIAGRIIGSLTITPGFIALKNQKFKLDQLYELTIHFEFFYKKK</sequence>
<dbReference type="Proteomes" id="UP000658258">
    <property type="component" value="Unassembled WGS sequence"/>
</dbReference>
<dbReference type="EMBL" id="BNAG01000001">
    <property type="protein sequence ID" value="GHE55290.1"/>
    <property type="molecule type" value="Genomic_DNA"/>
</dbReference>
<evidence type="ECO:0000313" key="1">
    <source>
        <dbReference type="EMBL" id="GHE55290.1"/>
    </source>
</evidence>
<name>A0ABQ3I1E0_9BACT</name>
<protein>
    <submittedName>
        <fullName evidence="1">Uncharacterized protein</fullName>
    </submittedName>
</protein>
<proteinExistence type="predicted"/>
<reference evidence="2" key="1">
    <citation type="journal article" date="2019" name="Int. J. Syst. Evol. Microbiol.">
        <title>The Global Catalogue of Microorganisms (GCM) 10K type strain sequencing project: providing services to taxonomists for standard genome sequencing and annotation.</title>
        <authorList>
            <consortium name="The Broad Institute Genomics Platform"/>
            <consortium name="The Broad Institute Genome Sequencing Center for Infectious Disease"/>
            <person name="Wu L."/>
            <person name="Ma J."/>
        </authorList>
    </citation>
    <scope>NUCLEOTIDE SEQUENCE [LARGE SCALE GENOMIC DNA]</scope>
    <source>
        <strain evidence="2">CGMCC 1.15111</strain>
    </source>
</reference>
<accession>A0ABQ3I1E0</accession>
<keyword evidence="2" id="KW-1185">Reference proteome</keyword>